<name>A0A383EDE2_9ZZZZ</name>
<dbReference type="CDD" id="cd00757">
    <property type="entry name" value="ThiF_MoeB_HesA_family"/>
    <property type="match status" value="1"/>
</dbReference>
<dbReference type="FunFam" id="3.40.50.720:FF:000080">
    <property type="entry name" value="Thiazole biosynthesis adenylyltransferase ThiF"/>
    <property type="match status" value="1"/>
</dbReference>
<dbReference type="Gene3D" id="3.40.50.720">
    <property type="entry name" value="NAD(P)-binding Rossmann-like Domain"/>
    <property type="match status" value="1"/>
</dbReference>
<organism evidence="3">
    <name type="scientific">marine metagenome</name>
    <dbReference type="NCBI Taxonomy" id="408172"/>
    <lineage>
        <taxon>unclassified sequences</taxon>
        <taxon>metagenomes</taxon>
        <taxon>ecological metagenomes</taxon>
    </lineage>
</organism>
<dbReference type="SUPFAM" id="SSF69572">
    <property type="entry name" value="Activating enzymes of the ubiquitin-like proteins"/>
    <property type="match status" value="1"/>
</dbReference>
<feature type="non-terminal residue" evidence="3">
    <location>
        <position position="231"/>
    </location>
</feature>
<sequence length="231" mass="24764">FSGIALYLKAMDATEQERYSRQIKLSQVGADGQQRLSQSRALIIGMGGLGSPAALYLASAGVGHLTITDFDRVDESNLQRQIIHTHKSVGELKAASAQHTIEKLNPRCVVEALDYELDGDDLLEQVRAADVVLDCTDNFPSRFGLNEACMTVGTPLVSGAAIRWEGQIATFDPQDPDCPCYRCLYPDTGIEAATCAMEGVIAPIVGVIGTMQALEALNLLLDTGPGLRGRV</sequence>
<evidence type="ECO:0000259" key="2">
    <source>
        <dbReference type="Pfam" id="PF00899"/>
    </source>
</evidence>
<comment type="similarity">
    <text evidence="1">Belongs to the HesA/MoeB/ThiF family.</text>
</comment>
<proteinExistence type="inferred from homology"/>
<protein>
    <recommendedName>
        <fullName evidence="2">THIF-type NAD/FAD binding fold domain-containing protein</fullName>
    </recommendedName>
</protein>
<reference evidence="3" key="1">
    <citation type="submission" date="2018-05" db="EMBL/GenBank/DDBJ databases">
        <authorList>
            <person name="Lanie J.A."/>
            <person name="Ng W.-L."/>
            <person name="Kazmierczak K.M."/>
            <person name="Andrzejewski T.M."/>
            <person name="Davidsen T.M."/>
            <person name="Wayne K.J."/>
            <person name="Tettelin H."/>
            <person name="Glass J.I."/>
            <person name="Rusch D."/>
            <person name="Podicherti R."/>
            <person name="Tsui H.-C.T."/>
            <person name="Winkler M.E."/>
        </authorList>
    </citation>
    <scope>NUCLEOTIDE SEQUENCE</scope>
</reference>
<dbReference type="PANTHER" id="PTHR10953:SF102">
    <property type="entry name" value="ADENYLYLTRANSFERASE AND SULFURTRANSFERASE MOCS3"/>
    <property type="match status" value="1"/>
</dbReference>
<feature type="domain" description="THIF-type NAD/FAD binding fold" evidence="2">
    <location>
        <begin position="19"/>
        <end position="225"/>
    </location>
</feature>
<gene>
    <name evidence="3" type="ORF">METZ01_LOCUS507595</name>
</gene>
<dbReference type="AlphaFoldDB" id="A0A383EDE2"/>
<dbReference type="PANTHER" id="PTHR10953">
    <property type="entry name" value="UBIQUITIN-ACTIVATING ENZYME E1"/>
    <property type="match status" value="1"/>
</dbReference>
<dbReference type="EMBL" id="UINC01224918">
    <property type="protein sequence ID" value="SVE54741.1"/>
    <property type="molecule type" value="Genomic_DNA"/>
</dbReference>
<dbReference type="GO" id="GO:0008146">
    <property type="term" value="F:sulfotransferase activity"/>
    <property type="evidence" value="ECO:0007669"/>
    <property type="project" value="TreeGrafter"/>
</dbReference>
<dbReference type="InterPro" id="IPR000594">
    <property type="entry name" value="ThiF_NAD_FAD-bd"/>
</dbReference>
<evidence type="ECO:0000256" key="1">
    <source>
        <dbReference type="ARBA" id="ARBA00009919"/>
    </source>
</evidence>
<accession>A0A383EDE2</accession>
<dbReference type="GO" id="GO:0005829">
    <property type="term" value="C:cytosol"/>
    <property type="evidence" value="ECO:0007669"/>
    <property type="project" value="TreeGrafter"/>
</dbReference>
<dbReference type="GO" id="GO:0008641">
    <property type="term" value="F:ubiquitin-like modifier activating enzyme activity"/>
    <property type="evidence" value="ECO:0007669"/>
    <property type="project" value="InterPro"/>
</dbReference>
<dbReference type="GO" id="GO:0004792">
    <property type="term" value="F:thiosulfate-cyanide sulfurtransferase activity"/>
    <property type="evidence" value="ECO:0007669"/>
    <property type="project" value="TreeGrafter"/>
</dbReference>
<dbReference type="InterPro" id="IPR035985">
    <property type="entry name" value="Ubiquitin-activating_enz"/>
</dbReference>
<dbReference type="Pfam" id="PF00899">
    <property type="entry name" value="ThiF"/>
    <property type="match status" value="1"/>
</dbReference>
<dbReference type="GO" id="GO:0016779">
    <property type="term" value="F:nucleotidyltransferase activity"/>
    <property type="evidence" value="ECO:0007669"/>
    <property type="project" value="TreeGrafter"/>
</dbReference>
<dbReference type="InterPro" id="IPR045886">
    <property type="entry name" value="ThiF/MoeB/HesA"/>
</dbReference>
<evidence type="ECO:0000313" key="3">
    <source>
        <dbReference type="EMBL" id="SVE54741.1"/>
    </source>
</evidence>
<dbReference type="NCBIfam" id="NF004281">
    <property type="entry name" value="PRK05690.1"/>
    <property type="match status" value="1"/>
</dbReference>
<feature type="non-terminal residue" evidence="3">
    <location>
        <position position="1"/>
    </location>
</feature>